<evidence type="ECO:0000313" key="2">
    <source>
        <dbReference type="EMBL" id="GAY74406.1"/>
    </source>
</evidence>
<sequence length="45" mass="4987">MKRTDIRQKKEVFPDGHATQLLGYQLLGISVILIGLLALAAHILM</sequence>
<dbReference type="RefSeq" id="WP_160114496.1">
    <property type="nucleotide sequence ID" value="NZ_BEXA01000010.1"/>
</dbReference>
<name>A0A401FPZ8_9LACO</name>
<keyword evidence="1" id="KW-0812">Transmembrane</keyword>
<dbReference type="EMBL" id="BEXA01000010">
    <property type="protein sequence ID" value="GAY74406.1"/>
    <property type="molecule type" value="Genomic_DNA"/>
</dbReference>
<keyword evidence="1" id="KW-0472">Membrane</keyword>
<protein>
    <submittedName>
        <fullName evidence="2">Uncharacterized protein</fullName>
    </submittedName>
</protein>
<evidence type="ECO:0000313" key="3">
    <source>
        <dbReference type="Proteomes" id="UP000286974"/>
    </source>
</evidence>
<evidence type="ECO:0000256" key="1">
    <source>
        <dbReference type="SAM" id="Phobius"/>
    </source>
</evidence>
<feature type="transmembrane region" description="Helical" evidence="1">
    <location>
        <begin position="21"/>
        <end position="44"/>
    </location>
</feature>
<accession>A0A401FPZ8</accession>
<gene>
    <name evidence="2" type="ORF">NBRC111893_2552</name>
</gene>
<comment type="caution">
    <text evidence="2">The sequence shown here is derived from an EMBL/GenBank/DDBJ whole genome shotgun (WGS) entry which is preliminary data.</text>
</comment>
<organism evidence="2 3">
    <name type="scientific">Lentilactobacillus kosonis</name>
    <dbReference type="NCBI Taxonomy" id="2810561"/>
    <lineage>
        <taxon>Bacteria</taxon>
        <taxon>Bacillati</taxon>
        <taxon>Bacillota</taxon>
        <taxon>Bacilli</taxon>
        <taxon>Lactobacillales</taxon>
        <taxon>Lactobacillaceae</taxon>
        <taxon>Lentilactobacillus</taxon>
    </lineage>
</organism>
<dbReference type="Proteomes" id="UP000286974">
    <property type="component" value="Unassembled WGS sequence"/>
</dbReference>
<keyword evidence="3" id="KW-1185">Reference proteome</keyword>
<reference evidence="2 3" key="1">
    <citation type="submission" date="2017-11" db="EMBL/GenBank/DDBJ databases">
        <title>Draft Genome Sequence of Lactobacillus curieae NBRC 111893 isolated from Koso, a Japanese sugar-Vegetable Fermented Beverage.</title>
        <authorList>
            <person name="Chiou T.Y."/>
            <person name="Oshima K."/>
            <person name="Suda W."/>
            <person name="Hattori M."/>
            <person name="Takahashi T."/>
        </authorList>
    </citation>
    <scope>NUCLEOTIDE SEQUENCE [LARGE SCALE GENOMIC DNA]</scope>
    <source>
        <strain evidence="2 3">NBRC111893</strain>
    </source>
</reference>
<dbReference type="AlphaFoldDB" id="A0A401FPZ8"/>
<proteinExistence type="predicted"/>
<keyword evidence="1" id="KW-1133">Transmembrane helix</keyword>